<comment type="caution">
    <text evidence="1">The sequence shown here is derived from an EMBL/GenBank/DDBJ whole genome shotgun (WGS) entry which is preliminary data.</text>
</comment>
<dbReference type="RefSeq" id="WP_188553382.1">
    <property type="nucleotide sequence ID" value="NZ_BMGT01000002.1"/>
</dbReference>
<dbReference type="AlphaFoldDB" id="A0A917H9S9"/>
<organism evidence="1 2">
    <name type="scientific">Edaphobacter dinghuensis</name>
    <dbReference type="NCBI Taxonomy" id="1560005"/>
    <lineage>
        <taxon>Bacteria</taxon>
        <taxon>Pseudomonadati</taxon>
        <taxon>Acidobacteriota</taxon>
        <taxon>Terriglobia</taxon>
        <taxon>Terriglobales</taxon>
        <taxon>Acidobacteriaceae</taxon>
        <taxon>Edaphobacter</taxon>
    </lineage>
</organism>
<dbReference type="EMBL" id="BMGT01000002">
    <property type="protein sequence ID" value="GGG72039.1"/>
    <property type="molecule type" value="Genomic_DNA"/>
</dbReference>
<evidence type="ECO:0000313" key="2">
    <source>
        <dbReference type="Proteomes" id="UP000647241"/>
    </source>
</evidence>
<dbReference type="Proteomes" id="UP000647241">
    <property type="component" value="Unassembled WGS sequence"/>
</dbReference>
<reference evidence="1" key="2">
    <citation type="submission" date="2020-09" db="EMBL/GenBank/DDBJ databases">
        <authorList>
            <person name="Sun Q."/>
            <person name="Zhou Y."/>
        </authorList>
    </citation>
    <scope>NUCLEOTIDE SEQUENCE</scope>
    <source>
        <strain evidence="1">CGMCC 1.12997</strain>
    </source>
</reference>
<name>A0A917H9S9_9BACT</name>
<proteinExistence type="predicted"/>
<reference evidence="1" key="1">
    <citation type="journal article" date="2014" name="Int. J. Syst. Evol. Microbiol.">
        <title>Complete genome sequence of Corynebacterium casei LMG S-19264T (=DSM 44701T), isolated from a smear-ripened cheese.</title>
        <authorList>
            <consortium name="US DOE Joint Genome Institute (JGI-PGF)"/>
            <person name="Walter F."/>
            <person name="Albersmeier A."/>
            <person name="Kalinowski J."/>
            <person name="Ruckert C."/>
        </authorList>
    </citation>
    <scope>NUCLEOTIDE SEQUENCE</scope>
    <source>
        <strain evidence="1">CGMCC 1.12997</strain>
    </source>
</reference>
<sequence>MSNTVRPVLVLGVVLGFSVLLRAQSIVPLTGHTLSRHELKKYIVAAHTPEQNSALALYFHQQQRSFSAKAADEKSEWERRRQVSVSVGVKYPAPADSAHNLYDYYAYEANQMLHRATQYELKSKQVQVSQPGKL</sequence>
<keyword evidence="2" id="KW-1185">Reference proteome</keyword>
<gene>
    <name evidence="1" type="ORF">GCM10011585_12900</name>
</gene>
<accession>A0A917H9S9</accession>
<protein>
    <submittedName>
        <fullName evidence="1">Uncharacterized protein</fullName>
    </submittedName>
</protein>
<evidence type="ECO:0000313" key="1">
    <source>
        <dbReference type="EMBL" id="GGG72039.1"/>
    </source>
</evidence>